<dbReference type="GO" id="GO:0003723">
    <property type="term" value="F:RNA binding"/>
    <property type="evidence" value="ECO:0007669"/>
    <property type="project" value="InterPro"/>
</dbReference>
<evidence type="ECO:0000313" key="3">
    <source>
        <dbReference type="Proteomes" id="UP000000268"/>
    </source>
</evidence>
<reference evidence="2 3" key="1">
    <citation type="journal article" date="2008" name="Proc. Natl. Acad. Sci. U.S.A.">
        <title>Niche adaptation and genome expansion in the chlorophyll d-producing cyanobacterium Acaryochloris marina.</title>
        <authorList>
            <person name="Swingley W.D."/>
            <person name="Chen M."/>
            <person name="Cheung P.C."/>
            <person name="Conrad A.L."/>
            <person name="Dejesa L.C."/>
            <person name="Hao J."/>
            <person name="Honchak B.M."/>
            <person name="Karbach L.E."/>
            <person name="Kurdoglu A."/>
            <person name="Lahiri S."/>
            <person name="Mastrian S.D."/>
            <person name="Miyashita H."/>
            <person name="Page L."/>
            <person name="Ramakrishna P."/>
            <person name="Satoh S."/>
            <person name="Sattley W.M."/>
            <person name="Shimada Y."/>
            <person name="Taylor H.L."/>
            <person name="Tomo T."/>
            <person name="Tsuchiya T."/>
            <person name="Wang Z.T."/>
            <person name="Raymond J."/>
            <person name="Mimuro M."/>
            <person name="Blankenship R.E."/>
            <person name="Touchman J.W."/>
        </authorList>
    </citation>
    <scope>NUCLEOTIDE SEQUENCE [LARGE SCALE GENOMIC DNA]</scope>
    <source>
        <strain evidence="3">MBIC 11017</strain>
    </source>
</reference>
<dbReference type="InterPro" id="IPR015946">
    <property type="entry name" value="KH_dom-like_a/b"/>
</dbReference>
<dbReference type="CDD" id="cd02644">
    <property type="entry name" value="R3H_jag"/>
    <property type="match status" value="1"/>
</dbReference>
<dbReference type="RefSeq" id="WP_012163517.1">
    <property type="nucleotide sequence ID" value="NC_009925.1"/>
</dbReference>
<dbReference type="PANTHER" id="PTHR35800:SF1">
    <property type="entry name" value="RNA-BINDING PROTEIN KHPB"/>
    <property type="match status" value="1"/>
</dbReference>
<dbReference type="Gene3D" id="3.30.300.20">
    <property type="match status" value="1"/>
</dbReference>
<gene>
    <name evidence="2" type="ordered locus">AM1_3091</name>
</gene>
<dbReference type="InterPro" id="IPR034079">
    <property type="entry name" value="R3H_KhpB"/>
</dbReference>
<keyword evidence="3" id="KW-1185">Reference proteome</keyword>
<dbReference type="PROSITE" id="PS51061">
    <property type="entry name" value="R3H"/>
    <property type="match status" value="1"/>
</dbReference>
<name>B0CDL8_ACAM1</name>
<dbReference type="HOGENOM" id="CLU_042512_4_1_3"/>
<dbReference type="Proteomes" id="UP000000268">
    <property type="component" value="Chromosome"/>
</dbReference>
<proteinExistence type="predicted"/>
<organism evidence="2 3">
    <name type="scientific">Acaryochloris marina (strain MBIC 11017)</name>
    <dbReference type="NCBI Taxonomy" id="329726"/>
    <lineage>
        <taxon>Bacteria</taxon>
        <taxon>Bacillati</taxon>
        <taxon>Cyanobacteriota</taxon>
        <taxon>Cyanophyceae</taxon>
        <taxon>Acaryochloridales</taxon>
        <taxon>Acaryochloridaceae</taxon>
        <taxon>Acaryochloris</taxon>
    </lineage>
</organism>
<dbReference type="SMART" id="SM00393">
    <property type="entry name" value="R3H"/>
    <property type="match status" value="1"/>
</dbReference>
<dbReference type="Gene3D" id="3.30.1370.50">
    <property type="entry name" value="R3H-like domain"/>
    <property type="match status" value="1"/>
</dbReference>
<feature type="domain" description="R3H" evidence="1">
    <location>
        <begin position="101"/>
        <end position="167"/>
    </location>
</feature>
<sequence length="174" mass="19613">MSESNVQRGQEWLSNLLGHLGVETPVSIDKPDIAQTKFKDFGGFWLTIEDSDLSPEQVDLLIGNNGRMLDAIQYLINSTLNLGKDKEARTAYTIEMSDVRVNRYEELTQLADKAAQSVRETGQEYVMPPINSAERRLVHTILFDESDLETVSRGQEPDRRLVVMLAANEDAQND</sequence>
<dbReference type="OrthoDB" id="465424at2"/>
<dbReference type="InterPro" id="IPR039247">
    <property type="entry name" value="KhpB"/>
</dbReference>
<dbReference type="InterPro" id="IPR036867">
    <property type="entry name" value="R3H_dom_sf"/>
</dbReference>
<protein>
    <submittedName>
        <fullName evidence="2">Single-stranded nucleic acid binding R3H, putative</fullName>
    </submittedName>
</protein>
<dbReference type="SUPFAM" id="SSF82708">
    <property type="entry name" value="R3H domain"/>
    <property type="match status" value="1"/>
</dbReference>
<dbReference type="InterPro" id="IPR001374">
    <property type="entry name" value="R3H_dom"/>
</dbReference>
<evidence type="ECO:0000259" key="1">
    <source>
        <dbReference type="PROSITE" id="PS51061"/>
    </source>
</evidence>
<dbReference type="Pfam" id="PF01424">
    <property type="entry name" value="R3H"/>
    <property type="match status" value="1"/>
</dbReference>
<dbReference type="KEGG" id="amr:AM1_3091"/>
<dbReference type="EMBL" id="CP000828">
    <property type="protein sequence ID" value="ABW28087.1"/>
    <property type="molecule type" value="Genomic_DNA"/>
</dbReference>
<evidence type="ECO:0000313" key="2">
    <source>
        <dbReference type="EMBL" id="ABW28087.1"/>
    </source>
</evidence>
<dbReference type="AlphaFoldDB" id="B0CDL8"/>
<dbReference type="PANTHER" id="PTHR35800">
    <property type="entry name" value="PROTEIN JAG"/>
    <property type="match status" value="1"/>
</dbReference>
<dbReference type="STRING" id="329726.AM1_3091"/>
<accession>B0CDL8</accession>
<dbReference type="eggNOG" id="COG1847">
    <property type="taxonomic scope" value="Bacteria"/>
</dbReference>